<evidence type="ECO:0000313" key="3">
    <source>
        <dbReference type="Proteomes" id="UP001412239"/>
    </source>
</evidence>
<dbReference type="EMBL" id="LN890961">
    <property type="protein sequence ID" value="CUS14170.1"/>
    <property type="molecule type" value="Genomic_DNA"/>
</dbReference>
<organism evidence="2 3">
    <name type="scientific">Tuber aestivum</name>
    <name type="common">summer truffle</name>
    <dbReference type="NCBI Taxonomy" id="59557"/>
    <lineage>
        <taxon>Eukaryota</taxon>
        <taxon>Fungi</taxon>
        <taxon>Dikarya</taxon>
        <taxon>Ascomycota</taxon>
        <taxon>Pezizomycotina</taxon>
        <taxon>Pezizomycetes</taxon>
        <taxon>Pezizales</taxon>
        <taxon>Tuberaceae</taxon>
        <taxon>Tuber</taxon>
    </lineage>
</organism>
<accession>A0A292Q600</accession>
<dbReference type="AlphaFoldDB" id="A0A292Q600"/>
<feature type="compositionally biased region" description="Basic residues" evidence="1">
    <location>
        <begin position="55"/>
        <end position="73"/>
    </location>
</feature>
<reference evidence="2" key="1">
    <citation type="submission" date="2015-10" db="EMBL/GenBank/DDBJ databases">
        <authorList>
            <person name="Regsiter A."/>
            <person name="william w."/>
        </authorList>
    </citation>
    <scope>NUCLEOTIDE SEQUENCE</scope>
    <source>
        <strain evidence="2">Montdore</strain>
    </source>
</reference>
<feature type="region of interest" description="Disordered" evidence="1">
    <location>
        <begin position="50"/>
        <end position="80"/>
    </location>
</feature>
<gene>
    <name evidence="2" type="ORF">GSTUAT00001683001</name>
</gene>
<sequence length="156" mass="17616">MMNILGGCKKGLFIIPNLPMHPLSLSLSKSGAVYKSTVLYSTVRSEASVSPCREKQRKSTGKKRKKARRKRKREGGERGGGVVLSWKKMQIEPASRKGRNIKKVLLIRGEKGKWRWSGFFCESYCQDHDRYPKSAAGTYVSTHVWQLSCIIIDLLG</sequence>
<keyword evidence="3" id="KW-1185">Reference proteome</keyword>
<protein>
    <submittedName>
        <fullName evidence="2">Uncharacterized protein</fullName>
    </submittedName>
</protein>
<dbReference type="Proteomes" id="UP001412239">
    <property type="component" value="Unassembled WGS sequence"/>
</dbReference>
<proteinExistence type="predicted"/>
<evidence type="ECO:0000313" key="2">
    <source>
        <dbReference type="EMBL" id="CUS14170.1"/>
    </source>
</evidence>
<name>A0A292Q600_9PEZI</name>
<evidence type="ECO:0000256" key="1">
    <source>
        <dbReference type="SAM" id="MobiDB-lite"/>
    </source>
</evidence>